<evidence type="ECO:0000259" key="1">
    <source>
        <dbReference type="Pfam" id="PF00078"/>
    </source>
</evidence>
<dbReference type="Pfam" id="PF00078">
    <property type="entry name" value="RVT_1"/>
    <property type="match status" value="1"/>
</dbReference>
<organism evidence="2">
    <name type="scientific">Scylla olivacea</name>
    <name type="common">Orange mud crab</name>
    <name type="synonym">Cancer olivacea</name>
    <dbReference type="NCBI Taxonomy" id="85551"/>
    <lineage>
        <taxon>Eukaryota</taxon>
        <taxon>Metazoa</taxon>
        <taxon>Ecdysozoa</taxon>
        <taxon>Arthropoda</taxon>
        <taxon>Crustacea</taxon>
        <taxon>Multicrustacea</taxon>
        <taxon>Malacostraca</taxon>
        <taxon>Eumalacostraca</taxon>
        <taxon>Eucarida</taxon>
        <taxon>Decapoda</taxon>
        <taxon>Pleocyemata</taxon>
        <taxon>Brachyura</taxon>
        <taxon>Eubrachyura</taxon>
        <taxon>Portunoidea</taxon>
        <taxon>Portunidae</taxon>
        <taxon>Portuninae</taxon>
        <taxon>Scylla</taxon>
    </lineage>
</organism>
<evidence type="ECO:0000313" key="2">
    <source>
        <dbReference type="EMBL" id="JAI59284.1"/>
    </source>
</evidence>
<dbReference type="EMBL" id="GDRN01096716">
    <property type="protein sequence ID" value="JAI59284.1"/>
    <property type="molecule type" value="Transcribed_RNA"/>
</dbReference>
<reference evidence="2" key="1">
    <citation type="submission" date="2015-09" db="EMBL/GenBank/DDBJ databases">
        <title>Scylla olivacea transcriptome.</title>
        <authorList>
            <person name="Ikhwanuddin M."/>
        </authorList>
    </citation>
    <scope>NUCLEOTIDE SEQUENCE</scope>
</reference>
<dbReference type="PANTHER" id="PTHR33332">
    <property type="entry name" value="REVERSE TRANSCRIPTASE DOMAIN-CONTAINING PROTEIN"/>
    <property type="match status" value="1"/>
</dbReference>
<proteinExistence type="predicted"/>
<accession>A0A0P4VU38</accession>
<name>A0A0P4VU38_SCYOL</name>
<dbReference type="AlphaFoldDB" id="A0A0P4VU38"/>
<feature type="domain" description="Reverse transcriptase" evidence="1">
    <location>
        <begin position="7"/>
        <end position="100"/>
    </location>
</feature>
<dbReference type="InterPro" id="IPR000477">
    <property type="entry name" value="RT_dom"/>
</dbReference>
<protein>
    <recommendedName>
        <fullName evidence="1">Reverse transcriptase domain-containing protein</fullName>
    </recommendedName>
</protein>
<sequence>MALLLAKLRAKGINGSLLTLLEDYLQGRTFWVVVSGRASAPANIEASVPQGSILGSVLWNIYIDDLLRQLPGTKTYADDSNISLSYCRQDSQRAIAVVNSCNGSGGVGEGVAGQLHV</sequence>